<name>A0A814BAQ6_9BILA</name>
<proteinExistence type="inferred from homology"/>
<gene>
    <name evidence="5" type="ORF">JXQ802_LOCUS10294</name>
    <name evidence="4" type="ORF">PYM288_LOCUS9563</name>
</gene>
<comment type="caution">
    <text evidence="5">The sequence shown here is derived from an EMBL/GenBank/DDBJ whole genome shotgun (WGS) entry which is preliminary data.</text>
</comment>
<dbReference type="Proteomes" id="UP000663870">
    <property type="component" value="Unassembled WGS sequence"/>
</dbReference>
<comment type="similarity">
    <text evidence="1">Belongs to the short-chain dehydrogenases/reductases (SDR) family.</text>
</comment>
<dbReference type="Proteomes" id="UP000663854">
    <property type="component" value="Unassembled WGS sequence"/>
</dbReference>
<evidence type="ECO:0000256" key="2">
    <source>
        <dbReference type="ARBA" id="ARBA00022857"/>
    </source>
</evidence>
<dbReference type="PANTHER" id="PTHR43963">
    <property type="entry name" value="CARBONYL REDUCTASE 1-RELATED"/>
    <property type="match status" value="1"/>
</dbReference>
<dbReference type="Gene3D" id="3.40.50.720">
    <property type="entry name" value="NAD(P)-binding Rossmann-like Domain"/>
    <property type="match status" value="1"/>
</dbReference>
<keyword evidence="2" id="KW-0521">NADP</keyword>
<dbReference type="Pfam" id="PF00106">
    <property type="entry name" value="adh_short"/>
    <property type="match status" value="1"/>
</dbReference>
<evidence type="ECO:0000313" key="6">
    <source>
        <dbReference type="Proteomes" id="UP000663870"/>
    </source>
</evidence>
<keyword evidence="3" id="KW-0560">Oxidoreductase</keyword>
<dbReference type="PANTHER" id="PTHR43963:SF6">
    <property type="entry name" value="CHAIN DEHYDROGENASE FAMILY PROTEIN, PUTATIVE (AFU_ORTHOLOGUE AFUA_3G15350)-RELATED"/>
    <property type="match status" value="1"/>
</dbReference>
<reference evidence="5" key="1">
    <citation type="submission" date="2021-02" db="EMBL/GenBank/DDBJ databases">
        <authorList>
            <person name="Nowell W R."/>
        </authorList>
    </citation>
    <scope>NUCLEOTIDE SEQUENCE</scope>
</reference>
<dbReference type="SUPFAM" id="SSF51735">
    <property type="entry name" value="NAD(P)-binding Rossmann-fold domains"/>
    <property type="match status" value="1"/>
</dbReference>
<evidence type="ECO:0000313" key="4">
    <source>
        <dbReference type="EMBL" id="CAF0901813.1"/>
    </source>
</evidence>
<dbReference type="EMBL" id="CAJNOH010000141">
    <property type="protein sequence ID" value="CAF0901813.1"/>
    <property type="molecule type" value="Genomic_DNA"/>
</dbReference>
<dbReference type="PRINTS" id="PR00081">
    <property type="entry name" value="GDHRDH"/>
</dbReference>
<evidence type="ECO:0000256" key="3">
    <source>
        <dbReference type="ARBA" id="ARBA00023002"/>
    </source>
</evidence>
<accession>A0A814BAQ6</accession>
<keyword evidence="6" id="KW-1185">Reference proteome</keyword>
<evidence type="ECO:0000256" key="1">
    <source>
        <dbReference type="ARBA" id="ARBA00006484"/>
    </source>
</evidence>
<evidence type="ECO:0000313" key="5">
    <source>
        <dbReference type="EMBL" id="CAF0924424.1"/>
    </source>
</evidence>
<protein>
    <submittedName>
        <fullName evidence="5">Uncharacterized protein</fullName>
    </submittedName>
</protein>
<dbReference type="InterPro" id="IPR002347">
    <property type="entry name" value="SDR_fam"/>
</dbReference>
<organism evidence="5 6">
    <name type="scientific">Rotaria sordida</name>
    <dbReference type="NCBI Taxonomy" id="392033"/>
    <lineage>
        <taxon>Eukaryota</taxon>
        <taxon>Metazoa</taxon>
        <taxon>Spiralia</taxon>
        <taxon>Gnathifera</taxon>
        <taxon>Rotifera</taxon>
        <taxon>Eurotatoria</taxon>
        <taxon>Bdelloidea</taxon>
        <taxon>Philodinida</taxon>
        <taxon>Philodinidae</taxon>
        <taxon>Rotaria</taxon>
    </lineage>
</organism>
<dbReference type="GO" id="GO:0016491">
    <property type="term" value="F:oxidoreductase activity"/>
    <property type="evidence" value="ECO:0007669"/>
    <property type="project" value="UniProtKB-KW"/>
</dbReference>
<dbReference type="AlphaFoldDB" id="A0A814BAQ6"/>
<dbReference type="EMBL" id="CAJNOL010000195">
    <property type="protein sequence ID" value="CAF0924424.1"/>
    <property type="molecule type" value="Genomic_DNA"/>
</dbReference>
<sequence length="314" mass="34885">MSLKTGLQRIVLVTGANKGLGFEVVKKLAQKSSSNTNPVIFLGSRDLKRGQEALHQLGSPPNVHLLQLDTSSEKSVTHAINEFKQKTNDQLDVIINNAGILPKDDSVQAARETLATNYYGIKIVNEHLIPLLRDNGRVVNVASQIGSIILMCMSKDLQNKYTSSTLTTKQLDRLVEDFLSALEFNNLKKAGYPDDLHYLARTISLVTPKHRESSTSIPPAKILCRRHTVSSASSSTSQIDLLIPQALPPQKKRSRLAVSALINIKDYRIPSVDIWACIEEHHMDSTHFLSWLDSICATLREEIGELMHSESNFP</sequence>
<dbReference type="InterPro" id="IPR036291">
    <property type="entry name" value="NAD(P)-bd_dom_sf"/>
</dbReference>